<keyword evidence="4" id="KW-1185">Reference proteome</keyword>
<gene>
    <name evidence="3" type="ORF">A4R43_27715</name>
</gene>
<dbReference type="SUPFAM" id="SSF54534">
    <property type="entry name" value="FKBP-like"/>
    <property type="match status" value="1"/>
</dbReference>
<dbReference type="Pfam" id="PF01272">
    <property type="entry name" value="GreA_GreB"/>
    <property type="match status" value="1"/>
</dbReference>
<dbReference type="InterPro" id="IPR023459">
    <property type="entry name" value="Tscrpt_elong_fac_GreA/B_fam"/>
</dbReference>
<evidence type="ECO:0000313" key="4">
    <source>
        <dbReference type="Proteomes" id="UP000250434"/>
    </source>
</evidence>
<feature type="compositionally biased region" description="Basic and acidic residues" evidence="1">
    <location>
        <begin position="17"/>
        <end position="32"/>
    </location>
</feature>
<feature type="domain" description="Transcription elongation factor GreA/GreB C-terminal" evidence="2">
    <location>
        <begin position="93"/>
        <end position="160"/>
    </location>
</feature>
<dbReference type="AlphaFoldDB" id="A0A344LCN1"/>
<organism evidence="3 4">
    <name type="scientific">Amycolatopsis albispora</name>
    <dbReference type="NCBI Taxonomy" id="1804986"/>
    <lineage>
        <taxon>Bacteria</taxon>
        <taxon>Bacillati</taxon>
        <taxon>Actinomycetota</taxon>
        <taxon>Actinomycetes</taxon>
        <taxon>Pseudonocardiales</taxon>
        <taxon>Pseudonocardiaceae</taxon>
        <taxon>Amycolatopsis</taxon>
    </lineage>
</organism>
<dbReference type="PIRSF" id="PIRSF006092">
    <property type="entry name" value="GreA_GreB"/>
    <property type="match status" value="1"/>
</dbReference>
<dbReference type="KEGG" id="aab:A4R43_27715"/>
<dbReference type="RefSeq" id="WP_113695039.1">
    <property type="nucleotide sequence ID" value="NZ_CP015163.1"/>
</dbReference>
<protein>
    <submittedName>
        <fullName evidence="3">Nucleoside diphosphate kinase regulator</fullName>
    </submittedName>
</protein>
<keyword evidence="3" id="KW-0808">Transferase</keyword>
<dbReference type="GO" id="GO:0016301">
    <property type="term" value="F:kinase activity"/>
    <property type="evidence" value="ECO:0007669"/>
    <property type="project" value="UniProtKB-KW"/>
</dbReference>
<sequence length="164" mass="17557">MPSTGSDQGGTQLSPAARERLEGELARLREQRAVNAPNFRDEDPIGDSADQADVIERAETTAWIDRRIREVTDLLTHGKSQTSPSKEGLLPDGTEVTLRFADGDEETMRVVEFADEATAPDASALTSDSPLGRALVGHKTGDTITYRTPGGDLSAEIVALKLPA</sequence>
<feature type="region of interest" description="Disordered" evidence="1">
    <location>
        <begin position="1"/>
        <end position="52"/>
    </location>
</feature>
<dbReference type="OrthoDB" id="3823115at2"/>
<dbReference type="PANTHER" id="PTHR30437:SF4">
    <property type="entry name" value="TRANSCRIPTION ELONGATION FACTOR GREA"/>
    <property type="match status" value="1"/>
</dbReference>
<dbReference type="InterPro" id="IPR036953">
    <property type="entry name" value="GreA/GreB_C_sf"/>
</dbReference>
<dbReference type="GO" id="GO:0006354">
    <property type="term" value="P:DNA-templated transcription elongation"/>
    <property type="evidence" value="ECO:0007669"/>
    <property type="project" value="TreeGrafter"/>
</dbReference>
<name>A0A344LCN1_9PSEU</name>
<dbReference type="EMBL" id="CP015163">
    <property type="protein sequence ID" value="AXB45805.1"/>
    <property type="molecule type" value="Genomic_DNA"/>
</dbReference>
<dbReference type="GO" id="GO:0032784">
    <property type="term" value="P:regulation of DNA-templated transcription elongation"/>
    <property type="evidence" value="ECO:0007669"/>
    <property type="project" value="InterPro"/>
</dbReference>
<dbReference type="GO" id="GO:0003677">
    <property type="term" value="F:DNA binding"/>
    <property type="evidence" value="ECO:0007669"/>
    <property type="project" value="InterPro"/>
</dbReference>
<dbReference type="Gene3D" id="3.10.50.30">
    <property type="entry name" value="Transcription elongation factor, GreA/GreB, C-terminal domain"/>
    <property type="match status" value="1"/>
</dbReference>
<reference evidence="3 4" key="1">
    <citation type="submission" date="2016-04" db="EMBL/GenBank/DDBJ databases">
        <title>Complete genome sequence and analysis of deep-sea sediment isolate, Amycolatopsis sp. WP1.</title>
        <authorList>
            <person name="Wang H."/>
            <person name="Chen S."/>
            <person name="Wu Q."/>
        </authorList>
    </citation>
    <scope>NUCLEOTIDE SEQUENCE [LARGE SCALE GENOMIC DNA]</scope>
    <source>
        <strain evidence="3 4">WP1</strain>
    </source>
</reference>
<evidence type="ECO:0000259" key="2">
    <source>
        <dbReference type="Pfam" id="PF01272"/>
    </source>
</evidence>
<dbReference type="Proteomes" id="UP000250434">
    <property type="component" value="Chromosome"/>
</dbReference>
<dbReference type="GO" id="GO:0070063">
    <property type="term" value="F:RNA polymerase binding"/>
    <property type="evidence" value="ECO:0007669"/>
    <property type="project" value="InterPro"/>
</dbReference>
<evidence type="ECO:0000256" key="1">
    <source>
        <dbReference type="SAM" id="MobiDB-lite"/>
    </source>
</evidence>
<keyword evidence="3" id="KW-0418">Kinase</keyword>
<proteinExistence type="predicted"/>
<feature type="compositionally biased region" description="Polar residues" evidence="1">
    <location>
        <begin position="1"/>
        <end position="14"/>
    </location>
</feature>
<dbReference type="NCBIfam" id="NF004548">
    <property type="entry name" value="PRK05892.1"/>
    <property type="match status" value="1"/>
</dbReference>
<accession>A0A344LCN1</accession>
<evidence type="ECO:0000313" key="3">
    <source>
        <dbReference type="EMBL" id="AXB45805.1"/>
    </source>
</evidence>
<dbReference type="PANTHER" id="PTHR30437">
    <property type="entry name" value="TRANSCRIPTION ELONGATION FACTOR GREA"/>
    <property type="match status" value="1"/>
</dbReference>
<dbReference type="InterPro" id="IPR001437">
    <property type="entry name" value="Tscrpt_elong_fac_GreA/B_C"/>
</dbReference>